<dbReference type="PANTHER" id="PTHR44858">
    <property type="entry name" value="TETRATRICOPEPTIDE REPEAT PROTEIN 6"/>
    <property type="match status" value="1"/>
</dbReference>
<dbReference type="PROSITE" id="PS50005">
    <property type="entry name" value="TPR"/>
    <property type="match status" value="4"/>
</dbReference>
<dbReference type="SUPFAM" id="SSF48452">
    <property type="entry name" value="TPR-like"/>
    <property type="match status" value="2"/>
</dbReference>
<dbReference type="EMBL" id="PYSW02000056">
    <property type="protein sequence ID" value="KAG2373342.1"/>
    <property type="molecule type" value="Genomic_DNA"/>
</dbReference>
<keyword evidence="1" id="KW-0677">Repeat</keyword>
<sequence>MLSDTSFRDTVLLSSHTNILQLNNLGAECLQQGELESAISHFTQALQLVEHELLTMTNSPPKTKEPLKDYESERLSSLKSLAATCHCNLGSVYLNSQHITLALDHYNKALELKPDYSEAYGNRGLIYFRMLGDHVNVYNRGCVWRRLGEYEKAILDFTTAMEHEGNSSPQHAWLLRAGTYLDMNLYEQAIQDCDGIIEKFKTMEKESEQQNFDIVSVITVRGKALFASEQFLNALDDFERVVKMDPENVTAWTYLSKLYQQAHYFDLAFDVLCKISQLEGGASLQNLHERAICLQQLKQFDEAIRYFNSLLEYCQKIMLQENSEEMKHLYEMVLYRRGCCFIETGNHELALKDFEKVLMRETNMENLYPSRNGEEWREQALKMKMECEKQLRLNESEKP</sequence>
<dbReference type="Pfam" id="PF13181">
    <property type="entry name" value="TPR_8"/>
    <property type="match status" value="1"/>
</dbReference>
<gene>
    <name evidence="4" type="ORF">C9374_012208</name>
</gene>
<proteinExistence type="predicted"/>
<reference evidence="4 5" key="1">
    <citation type="journal article" date="2018" name="BMC Genomics">
        <title>The genome of Naegleria lovaniensis, the basis for a comparative approach to unravel pathogenicity factors of the human pathogenic amoeba N. fowleri.</title>
        <authorList>
            <person name="Liechti N."/>
            <person name="Schurch N."/>
            <person name="Bruggmann R."/>
            <person name="Wittwer M."/>
        </authorList>
    </citation>
    <scope>NUCLEOTIDE SEQUENCE [LARGE SCALE GENOMIC DNA]</scope>
    <source>
        <strain evidence="4 5">ATCC 30569</strain>
    </source>
</reference>
<dbReference type="GeneID" id="68104662"/>
<protein>
    <recommendedName>
        <fullName evidence="6">Tetratricopeptide repeat protein</fullName>
    </recommendedName>
</protein>
<evidence type="ECO:0008006" key="6">
    <source>
        <dbReference type="Google" id="ProtNLM"/>
    </source>
</evidence>
<dbReference type="Gene3D" id="1.25.40.10">
    <property type="entry name" value="Tetratricopeptide repeat domain"/>
    <property type="match status" value="4"/>
</dbReference>
<dbReference type="InterPro" id="IPR019734">
    <property type="entry name" value="TPR_rpt"/>
</dbReference>
<dbReference type="Pfam" id="PF13414">
    <property type="entry name" value="TPR_11"/>
    <property type="match status" value="1"/>
</dbReference>
<keyword evidence="5" id="KW-1185">Reference proteome</keyword>
<dbReference type="InterPro" id="IPR050498">
    <property type="entry name" value="Ycf3"/>
</dbReference>
<comment type="caution">
    <text evidence="4">The sequence shown here is derived from an EMBL/GenBank/DDBJ whole genome shotgun (WGS) entry which is preliminary data.</text>
</comment>
<dbReference type="Pfam" id="PF13174">
    <property type="entry name" value="TPR_6"/>
    <property type="match status" value="1"/>
</dbReference>
<dbReference type="Pfam" id="PF13432">
    <property type="entry name" value="TPR_16"/>
    <property type="match status" value="1"/>
</dbReference>
<organism evidence="4 5">
    <name type="scientific">Naegleria lovaniensis</name>
    <name type="common">Amoeba</name>
    <dbReference type="NCBI Taxonomy" id="51637"/>
    <lineage>
        <taxon>Eukaryota</taxon>
        <taxon>Discoba</taxon>
        <taxon>Heterolobosea</taxon>
        <taxon>Tetramitia</taxon>
        <taxon>Eutetramitia</taxon>
        <taxon>Vahlkampfiidae</taxon>
        <taxon>Naegleria</taxon>
    </lineage>
</organism>
<dbReference type="InterPro" id="IPR011990">
    <property type="entry name" value="TPR-like_helical_dom_sf"/>
</dbReference>
<feature type="repeat" description="TPR" evidence="3">
    <location>
        <begin position="331"/>
        <end position="364"/>
    </location>
</feature>
<evidence type="ECO:0000313" key="4">
    <source>
        <dbReference type="EMBL" id="KAG2373342.1"/>
    </source>
</evidence>
<evidence type="ECO:0000256" key="1">
    <source>
        <dbReference type="ARBA" id="ARBA00022737"/>
    </source>
</evidence>
<feature type="repeat" description="TPR" evidence="3">
    <location>
        <begin position="19"/>
        <end position="52"/>
    </location>
</feature>
<dbReference type="SMART" id="SM00028">
    <property type="entry name" value="TPR"/>
    <property type="match status" value="7"/>
</dbReference>
<feature type="repeat" description="TPR" evidence="3">
    <location>
        <begin position="215"/>
        <end position="248"/>
    </location>
</feature>
<evidence type="ECO:0000256" key="3">
    <source>
        <dbReference type="PROSITE-ProRule" id="PRU00339"/>
    </source>
</evidence>
<evidence type="ECO:0000313" key="5">
    <source>
        <dbReference type="Proteomes" id="UP000816034"/>
    </source>
</evidence>
<accession>A0AA88KHZ2</accession>
<dbReference type="PANTHER" id="PTHR44858:SF1">
    <property type="entry name" value="UDP-N-ACETYLGLUCOSAMINE--PEPTIDE N-ACETYLGLUCOSAMINYLTRANSFERASE SPINDLY-RELATED"/>
    <property type="match status" value="1"/>
</dbReference>
<feature type="repeat" description="TPR" evidence="3">
    <location>
        <begin position="83"/>
        <end position="116"/>
    </location>
</feature>
<dbReference type="Proteomes" id="UP000816034">
    <property type="component" value="Unassembled WGS sequence"/>
</dbReference>
<dbReference type="AlphaFoldDB" id="A0AA88KHZ2"/>
<evidence type="ECO:0000256" key="2">
    <source>
        <dbReference type="ARBA" id="ARBA00022803"/>
    </source>
</evidence>
<name>A0AA88KHZ2_NAELO</name>
<dbReference type="RefSeq" id="XP_044542516.1">
    <property type="nucleotide sequence ID" value="XM_044687949.1"/>
</dbReference>
<keyword evidence="2 3" id="KW-0802">TPR repeat</keyword>